<comment type="caution">
    <text evidence="1">The sequence shown here is derived from an EMBL/GenBank/DDBJ whole genome shotgun (WGS) entry which is preliminary data.</text>
</comment>
<dbReference type="OrthoDB" id="4739193at2"/>
<name>A0A4R5WP30_MYCMU</name>
<evidence type="ECO:0000313" key="1">
    <source>
        <dbReference type="EMBL" id="TDK93142.1"/>
    </source>
</evidence>
<accession>A0A4R5WP30</accession>
<protein>
    <submittedName>
        <fullName evidence="1">Uncharacterized protein</fullName>
    </submittedName>
</protein>
<dbReference type="RefSeq" id="WP_131808738.1">
    <property type="nucleotide sequence ID" value="NZ_LZSF01000127.1"/>
</dbReference>
<sequence>MTSEDSRRVPCVLIPCNTRVTGIVSYVYSKALLAEMGALRDSRRGAHVSATAIELHVRAVSHSVRTRRPAFVADAALDLIAPGSVTTVAALELWTAGLWQRVPGGYLIDDRELIAHLSAGPVRRWARRVWLNLNSESVIPF</sequence>
<gene>
    <name evidence="1" type="ORF">EUA03_03520</name>
</gene>
<dbReference type="AlphaFoldDB" id="A0A4R5WP30"/>
<organism evidence="1 2">
    <name type="scientific">Mycolicibacterium mucogenicum</name>
    <name type="common">Mycobacterium mucogenicum</name>
    <dbReference type="NCBI Taxonomy" id="56689"/>
    <lineage>
        <taxon>Bacteria</taxon>
        <taxon>Bacillati</taxon>
        <taxon>Actinomycetota</taxon>
        <taxon>Actinomycetes</taxon>
        <taxon>Mycobacteriales</taxon>
        <taxon>Mycobacteriaceae</taxon>
        <taxon>Mycolicibacterium</taxon>
    </lineage>
</organism>
<proteinExistence type="predicted"/>
<dbReference type="EMBL" id="SDLO01000002">
    <property type="protein sequence ID" value="TDK93142.1"/>
    <property type="molecule type" value="Genomic_DNA"/>
</dbReference>
<dbReference type="Proteomes" id="UP000294929">
    <property type="component" value="Unassembled WGS sequence"/>
</dbReference>
<reference evidence="1 2" key="1">
    <citation type="submission" date="2019-01" db="EMBL/GenBank/DDBJ databases">
        <title>High-quality-draft genome sequences of five non-tuberculosis mycobacteriaceae isolated from a nosocomial environment.</title>
        <authorList>
            <person name="Tiago I."/>
            <person name="Alarico S."/>
            <person name="Pereira S.G."/>
            <person name="Coelho C."/>
            <person name="Maranha A."/>
            <person name="Empadinhas N."/>
        </authorList>
    </citation>
    <scope>NUCLEOTIDE SEQUENCE [LARGE SCALE GENOMIC DNA]</scope>
    <source>
        <strain evidence="1 2">24AIII</strain>
    </source>
</reference>
<evidence type="ECO:0000313" key="2">
    <source>
        <dbReference type="Proteomes" id="UP000294929"/>
    </source>
</evidence>